<evidence type="ECO:0000256" key="2">
    <source>
        <dbReference type="ARBA" id="ARBA00023002"/>
    </source>
</evidence>
<dbReference type="Proteomes" id="UP000269438">
    <property type="component" value="Unassembled WGS sequence"/>
</dbReference>
<dbReference type="SUPFAM" id="SSF50129">
    <property type="entry name" value="GroES-like"/>
    <property type="match status" value="1"/>
</dbReference>
<dbReference type="OrthoDB" id="9780520at2"/>
<dbReference type="Pfam" id="PF08240">
    <property type="entry name" value="ADH_N"/>
    <property type="match status" value="1"/>
</dbReference>
<dbReference type="InterPro" id="IPR020843">
    <property type="entry name" value="ER"/>
</dbReference>
<dbReference type="GO" id="GO:0005829">
    <property type="term" value="C:cytosol"/>
    <property type="evidence" value="ECO:0007669"/>
    <property type="project" value="TreeGrafter"/>
</dbReference>
<dbReference type="InterPro" id="IPR011032">
    <property type="entry name" value="GroES-like_sf"/>
</dbReference>
<comment type="caution">
    <text evidence="4">The sequence shown here is derived from an EMBL/GenBank/DDBJ whole genome shotgun (WGS) entry which is preliminary data.</text>
</comment>
<dbReference type="Pfam" id="PF13602">
    <property type="entry name" value="ADH_zinc_N_2"/>
    <property type="match status" value="1"/>
</dbReference>
<dbReference type="Gene3D" id="3.40.50.720">
    <property type="entry name" value="NAD(P)-binding Rossmann-like Domain"/>
    <property type="match status" value="1"/>
</dbReference>
<accession>A0A3L7AW62</accession>
<evidence type="ECO:0000313" key="4">
    <source>
        <dbReference type="EMBL" id="RLP84767.1"/>
    </source>
</evidence>
<organism evidence="4 5">
    <name type="scientific">Mycetocola lacteus</name>
    <dbReference type="NCBI Taxonomy" id="76637"/>
    <lineage>
        <taxon>Bacteria</taxon>
        <taxon>Bacillati</taxon>
        <taxon>Actinomycetota</taxon>
        <taxon>Actinomycetes</taxon>
        <taxon>Micrococcales</taxon>
        <taxon>Microbacteriaceae</taxon>
        <taxon>Mycetocola</taxon>
    </lineage>
</organism>
<dbReference type="PANTHER" id="PTHR48106:SF13">
    <property type="entry name" value="QUINONE OXIDOREDUCTASE-RELATED"/>
    <property type="match status" value="1"/>
</dbReference>
<keyword evidence="5" id="KW-1185">Reference proteome</keyword>
<gene>
    <name evidence="4" type="ORF">D9V34_01870</name>
</gene>
<evidence type="ECO:0000313" key="5">
    <source>
        <dbReference type="Proteomes" id="UP000269438"/>
    </source>
</evidence>
<dbReference type="EMBL" id="RCUY01000001">
    <property type="protein sequence ID" value="RLP84767.1"/>
    <property type="molecule type" value="Genomic_DNA"/>
</dbReference>
<dbReference type="InterPro" id="IPR013154">
    <property type="entry name" value="ADH-like_N"/>
</dbReference>
<protein>
    <submittedName>
        <fullName evidence="4">NADPH quinone reductase</fullName>
    </submittedName>
</protein>
<dbReference type="GO" id="GO:0035925">
    <property type="term" value="F:mRNA 3'-UTR AU-rich region binding"/>
    <property type="evidence" value="ECO:0007669"/>
    <property type="project" value="TreeGrafter"/>
</dbReference>
<dbReference type="GO" id="GO:0070402">
    <property type="term" value="F:NADPH binding"/>
    <property type="evidence" value="ECO:0007669"/>
    <property type="project" value="TreeGrafter"/>
</dbReference>
<dbReference type="RefSeq" id="WP_121687237.1">
    <property type="nucleotide sequence ID" value="NZ_RCUY01000001.1"/>
</dbReference>
<sequence length="329" mass="34024">MRAVQATAFGTPDVLQLSELPDLLPGPGEISIDVTHAAVGLIDVFVRQGLYRDVPGMPQPAFIPGLEVTGTVRALGAGVTEFRVGERVVSMSRGGTGGYAEIYLAATTSVVSIEGFSIDPALAVSVIPNAAMAHAALTAVAHLAAGERVLVHGALGGFAAAFPGIAKTLGAAEVVGTVRASKLDAAQASSLPYDRIIDSARILDELAGEKFDVIIDAVGGEVRTASLDLLNPGGRIILAGNASEQWNHSLDSNQLWLRSITVSGFNSGAYLPTHPHLIRPALEAAREAVAAGLGDVEVEVLPLSAAAEAHRRMESREVAGRLVLSTLPL</sequence>
<dbReference type="InterPro" id="IPR036291">
    <property type="entry name" value="NAD(P)-bd_dom_sf"/>
</dbReference>
<keyword evidence="2" id="KW-0560">Oxidoreductase</keyword>
<evidence type="ECO:0000259" key="3">
    <source>
        <dbReference type="SMART" id="SM00829"/>
    </source>
</evidence>
<dbReference type="SUPFAM" id="SSF51735">
    <property type="entry name" value="NAD(P)-binding Rossmann-fold domains"/>
    <property type="match status" value="1"/>
</dbReference>
<reference evidence="4 5" key="1">
    <citation type="submission" date="2018-10" db="EMBL/GenBank/DDBJ databases">
        <authorList>
            <person name="Li J."/>
        </authorList>
    </citation>
    <scope>NUCLEOTIDE SEQUENCE [LARGE SCALE GENOMIC DNA]</scope>
    <source>
        <strain evidence="4 5">JCM 11654</strain>
    </source>
</reference>
<keyword evidence="1" id="KW-0521">NADP</keyword>
<evidence type="ECO:0000256" key="1">
    <source>
        <dbReference type="ARBA" id="ARBA00022857"/>
    </source>
</evidence>
<dbReference type="SMART" id="SM00829">
    <property type="entry name" value="PKS_ER"/>
    <property type="match status" value="1"/>
</dbReference>
<proteinExistence type="predicted"/>
<dbReference type="GO" id="GO:0003960">
    <property type="term" value="F:quinone reductase (NADPH) activity"/>
    <property type="evidence" value="ECO:0007669"/>
    <property type="project" value="TreeGrafter"/>
</dbReference>
<dbReference type="Gene3D" id="3.90.180.10">
    <property type="entry name" value="Medium-chain alcohol dehydrogenases, catalytic domain"/>
    <property type="match status" value="1"/>
</dbReference>
<feature type="domain" description="Enoyl reductase (ER)" evidence="3">
    <location>
        <begin position="10"/>
        <end position="324"/>
    </location>
</feature>
<dbReference type="AlphaFoldDB" id="A0A3L7AW62"/>
<dbReference type="PANTHER" id="PTHR48106">
    <property type="entry name" value="QUINONE OXIDOREDUCTASE PIG3-RELATED"/>
    <property type="match status" value="1"/>
</dbReference>
<name>A0A3L7AW62_9MICO</name>